<dbReference type="Gene3D" id="1.10.357.40">
    <property type="entry name" value="YbiA-like"/>
    <property type="match status" value="1"/>
</dbReference>
<sequence>MTNGDEPVMFYRVGDPYDFLSNFSEYALHLDGKHWPTVEHYYQAQKFLGTPDEDEVRQAESALQAAIMGRERTRPLRADWDQVRDSIMERVVAEKFRQHPDIAQKLRDTGTRRLVKHTKGDAYWGDGGDGSGQNRLGEILMRLRDRLNAEG</sequence>
<evidence type="ECO:0000313" key="5">
    <source>
        <dbReference type="Proteomes" id="UP000631034"/>
    </source>
</evidence>
<evidence type="ECO:0000256" key="1">
    <source>
        <dbReference type="ARBA" id="ARBA00000022"/>
    </source>
</evidence>
<dbReference type="Proteomes" id="UP000631034">
    <property type="component" value="Unassembled WGS sequence"/>
</dbReference>
<comment type="catalytic activity">
    <reaction evidence="2">
        <text>2,5-diamino-6-hydroxy-4-(5-phosphoribosylamino)-pyrimidine + H2O = 2,5,6-triamino-4-hydroxypyrimidine + D-ribose 5-phosphate</text>
        <dbReference type="Rhea" id="RHEA:23436"/>
        <dbReference type="ChEBI" id="CHEBI:15377"/>
        <dbReference type="ChEBI" id="CHEBI:58614"/>
        <dbReference type="ChEBI" id="CHEBI:78346"/>
        <dbReference type="ChEBI" id="CHEBI:137796"/>
    </reaction>
</comment>
<feature type="domain" description="NADAR" evidence="3">
    <location>
        <begin position="10"/>
        <end position="147"/>
    </location>
</feature>
<dbReference type="AlphaFoldDB" id="A0A8J7CVJ8"/>
<evidence type="ECO:0000313" key="4">
    <source>
        <dbReference type="EMBL" id="MBE1236391.1"/>
    </source>
</evidence>
<proteinExistence type="predicted"/>
<reference evidence="4" key="1">
    <citation type="submission" date="2020-10" db="EMBL/GenBank/DDBJ databases">
        <title>Genome sequence of the unusual species of purple photosynthetic bacteria, Phaeovibrio sulfidiphilus DSM 23193, type strain.</title>
        <authorList>
            <person name="Kyndt J.A."/>
            <person name="Meyer T.E."/>
        </authorList>
    </citation>
    <scope>NUCLEOTIDE SEQUENCE</scope>
    <source>
        <strain evidence="4">DSM 23193</strain>
    </source>
</reference>
<name>A0A8J7CVJ8_9PROT</name>
<protein>
    <submittedName>
        <fullName evidence="4">NADAR family protein</fullName>
    </submittedName>
</protein>
<dbReference type="Pfam" id="PF08719">
    <property type="entry name" value="NADAR"/>
    <property type="match status" value="1"/>
</dbReference>
<dbReference type="NCBIfam" id="TIGR02464">
    <property type="entry name" value="ribofla_fusion"/>
    <property type="match status" value="1"/>
</dbReference>
<gene>
    <name evidence="4" type="ORF">IHV25_01815</name>
</gene>
<dbReference type="InterPro" id="IPR012816">
    <property type="entry name" value="NADAR"/>
</dbReference>
<accession>A0A8J7CVJ8</accession>
<comment type="catalytic activity">
    <reaction evidence="1">
        <text>5-amino-6-(5-phospho-D-ribosylamino)uracil + H2O = 5,6-diaminouracil + D-ribose 5-phosphate</text>
        <dbReference type="Rhea" id="RHEA:55020"/>
        <dbReference type="ChEBI" id="CHEBI:15377"/>
        <dbReference type="ChEBI" id="CHEBI:46252"/>
        <dbReference type="ChEBI" id="CHEBI:58453"/>
        <dbReference type="ChEBI" id="CHEBI:78346"/>
    </reaction>
</comment>
<dbReference type="RefSeq" id="WP_192533254.1">
    <property type="nucleotide sequence ID" value="NZ_JACZHT010000001.1"/>
</dbReference>
<dbReference type="EMBL" id="JACZHT010000001">
    <property type="protein sequence ID" value="MBE1236391.1"/>
    <property type="molecule type" value="Genomic_DNA"/>
</dbReference>
<dbReference type="SUPFAM" id="SSF143990">
    <property type="entry name" value="YbiA-like"/>
    <property type="match status" value="1"/>
</dbReference>
<evidence type="ECO:0000259" key="3">
    <source>
        <dbReference type="Pfam" id="PF08719"/>
    </source>
</evidence>
<comment type="caution">
    <text evidence="4">The sequence shown here is derived from an EMBL/GenBank/DDBJ whole genome shotgun (WGS) entry which is preliminary data.</text>
</comment>
<organism evidence="4 5">
    <name type="scientific">Phaeovibrio sulfidiphilus</name>
    <dbReference type="NCBI Taxonomy" id="1220600"/>
    <lineage>
        <taxon>Bacteria</taxon>
        <taxon>Pseudomonadati</taxon>
        <taxon>Pseudomonadota</taxon>
        <taxon>Alphaproteobacteria</taxon>
        <taxon>Rhodospirillales</taxon>
        <taxon>Rhodospirillaceae</taxon>
        <taxon>Phaeovibrio</taxon>
    </lineage>
</organism>
<dbReference type="CDD" id="cd15457">
    <property type="entry name" value="NADAR"/>
    <property type="match status" value="1"/>
</dbReference>
<evidence type="ECO:0000256" key="2">
    <source>
        <dbReference type="ARBA" id="ARBA00000751"/>
    </source>
</evidence>
<dbReference type="InterPro" id="IPR037238">
    <property type="entry name" value="YbiA-like_sf"/>
</dbReference>
<keyword evidence="5" id="KW-1185">Reference proteome</keyword>